<feature type="compositionally biased region" description="Polar residues" evidence="1">
    <location>
        <begin position="224"/>
        <end position="241"/>
    </location>
</feature>
<protein>
    <submittedName>
        <fullName evidence="2">Uncharacterized protein</fullName>
    </submittedName>
</protein>
<evidence type="ECO:0000313" key="2">
    <source>
        <dbReference type="EMBL" id="KAF5345714.1"/>
    </source>
</evidence>
<reference evidence="2 3" key="1">
    <citation type="journal article" date="2020" name="ISME J.">
        <title>Uncovering the hidden diversity of litter-decomposition mechanisms in mushroom-forming fungi.</title>
        <authorList>
            <person name="Floudas D."/>
            <person name="Bentzer J."/>
            <person name="Ahren D."/>
            <person name="Johansson T."/>
            <person name="Persson P."/>
            <person name="Tunlid A."/>
        </authorList>
    </citation>
    <scope>NUCLEOTIDE SEQUENCE [LARGE SCALE GENOMIC DNA]</scope>
    <source>
        <strain evidence="2 3">CBS 291.85</strain>
    </source>
</reference>
<evidence type="ECO:0000256" key="1">
    <source>
        <dbReference type="SAM" id="MobiDB-lite"/>
    </source>
</evidence>
<gene>
    <name evidence="2" type="ORF">D9758_013065</name>
</gene>
<dbReference type="AlphaFoldDB" id="A0A8H5CQT3"/>
<keyword evidence="3" id="KW-1185">Reference proteome</keyword>
<dbReference type="Proteomes" id="UP000559256">
    <property type="component" value="Unassembled WGS sequence"/>
</dbReference>
<dbReference type="EMBL" id="JAACJM010000109">
    <property type="protein sequence ID" value="KAF5345714.1"/>
    <property type="molecule type" value="Genomic_DNA"/>
</dbReference>
<sequence>MIPVLFRILRFEPNNISEHADSQPRALKFTSRNMLLLPAISLFNIGHRSSGHHFDRFDSIECVFSSSSQVQRETRTLRSLASQLSYLGRIRLTISSVRSHEVRLHDSNHRHSPEPERGLRAIEWSIEMAQLMNSIMEREETVLEVVGINDQLTKAFHVYARRKRKREENEAERRKEEEMRRVLEEEMLKRKKNRAARRLSTALKKTVFPVLRKSRSTIDVSIAGSPTPQEVPSPASDTQPIDDSLPPCVKTRIRTFAIYSPILLQYPFLTWTTQIMSASHSSLRKVNVANLGPLTSFFLDEFRIPSLREFVLDVEDLETPIIPHPAKVFRFLANHPRITVLDLSRLSWNSPSLLERQPCTTSWAGALPPNRADFLPNLVALVATPEYLMCFFDLAIPARDNGTLLGPMLPKLTSVTIASDFYGMPPYGYQYTRFERVLRSLTMGRWTNLSLELRFLCRLGLIEWLESSFLPDPGSADLASLHTVTSLTLTTSGRFYFSSSILSALATWITRVPIFGGLRKITFGERCVFDGDEGGKEAQGTKAMIQVGRKLTGGEKGAVSREWVIDTMKGGCSKLARVVFGSDMHESS</sequence>
<organism evidence="2 3">
    <name type="scientific">Tetrapyrgos nigripes</name>
    <dbReference type="NCBI Taxonomy" id="182062"/>
    <lineage>
        <taxon>Eukaryota</taxon>
        <taxon>Fungi</taxon>
        <taxon>Dikarya</taxon>
        <taxon>Basidiomycota</taxon>
        <taxon>Agaricomycotina</taxon>
        <taxon>Agaricomycetes</taxon>
        <taxon>Agaricomycetidae</taxon>
        <taxon>Agaricales</taxon>
        <taxon>Marasmiineae</taxon>
        <taxon>Marasmiaceae</taxon>
        <taxon>Tetrapyrgos</taxon>
    </lineage>
</organism>
<comment type="caution">
    <text evidence="2">The sequence shown here is derived from an EMBL/GenBank/DDBJ whole genome shotgun (WGS) entry which is preliminary data.</text>
</comment>
<proteinExistence type="predicted"/>
<feature type="region of interest" description="Disordered" evidence="1">
    <location>
        <begin position="221"/>
        <end position="244"/>
    </location>
</feature>
<dbReference type="OrthoDB" id="3071324at2759"/>
<name>A0A8H5CQT3_9AGAR</name>
<evidence type="ECO:0000313" key="3">
    <source>
        <dbReference type="Proteomes" id="UP000559256"/>
    </source>
</evidence>
<accession>A0A8H5CQT3</accession>